<dbReference type="InterPro" id="IPR056273">
    <property type="entry name" value="CDK5RAP2_MYOME_CC"/>
</dbReference>
<feature type="region of interest" description="Disordered" evidence="2">
    <location>
        <begin position="2182"/>
        <end position="2204"/>
    </location>
</feature>
<accession>A0A4W2ICL4</accession>
<evidence type="ECO:0000256" key="2">
    <source>
        <dbReference type="SAM" id="MobiDB-lite"/>
    </source>
</evidence>
<feature type="compositionally biased region" description="Polar residues" evidence="2">
    <location>
        <begin position="1815"/>
        <end position="1839"/>
    </location>
</feature>
<reference evidence="4" key="2">
    <citation type="submission" date="2025-08" db="UniProtKB">
        <authorList>
            <consortium name="Ensembl"/>
        </authorList>
    </citation>
    <scope>IDENTIFICATION</scope>
</reference>
<feature type="compositionally biased region" description="Low complexity" evidence="2">
    <location>
        <begin position="1764"/>
        <end position="1777"/>
    </location>
</feature>
<dbReference type="Proteomes" id="UP000429181">
    <property type="component" value="Chromosome 3"/>
</dbReference>
<feature type="coiled-coil region" evidence="1">
    <location>
        <begin position="911"/>
        <end position="1046"/>
    </location>
</feature>
<feature type="region of interest" description="Disordered" evidence="2">
    <location>
        <begin position="304"/>
        <end position="324"/>
    </location>
</feature>
<feature type="compositionally biased region" description="Low complexity" evidence="2">
    <location>
        <begin position="1920"/>
        <end position="1930"/>
    </location>
</feature>
<dbReference type="GO" id="GO:0090063">
    <property type="term" value="P:positive regulation of microtubule nucleation"/>
    <property type="evidence" value="ECO:0007669"/>
    <property type="project" value="TreeGrafter"/>
</dbReference>
<feature type="coiled-coil region" evidence="1">
    <location>
        <begin position="710"/>
        <end position="795"/>
    </location>
</feature>
<dbReference type="GeneTree" id="ENSGT00950000183190"/>
<dbReference type="GO" id="GO:1903358">
    <property type="term" value="P:regulation of Golgi organization"/>
    <property type="evidence" value="ECO:0007669"/>
    <property type="project" value="TreeGrafter"/>
</dbReference>
<name>A0A4W2ICL4_BOBOX</name>
<dbReference type="Pfam" id="PF18615">
    <property type="entry name" value="SMYLE_N"/>
    <property type="match status" value="1"/>
</dbReference>
<feature type="coiled-coil region" evidence="1">
    <location>
        <begin position="1514"/>
        <end position="1548"/>
    </location>
</feature>
<dbReference type="Ensembl" id="ENSBIXT00005032029.1">
    <property type="protein sequence ID" value="ENSBIXP00005039991.1"/>
    <property type="gene ID" value="ENSBIXG00005022871.1"/>
</dbReference>
<feature type="coiled-coil region" evidence="1">
    <location>
        <begin position="1162"/>
        <end position="1203"/>
    </location>
</feature>
<feature type="coiled-coil region" evidence="1">
    <location>
        <begin position="1376"/>
        <end position="1403"/>
    </location>
</feature>
<feature type="compositionally biased region" description="Polar residues" evidence="2">
    <location>
        <begin position="2191"/>
        <end position="2204"/>
    </location>
</feature>
<sequence>MKEICRICARELCGNQRRWIFHTASKLNLQVLLSHVLGKDVSRDGKAEFACSKCAFMLDRIYRFDTVIARIEALSIERLQKLLLEKDRLKFCIASMYRKNNDDPGAETKAGNGTVDISGLPDVRYSALLQEDFAYSGFECWVENEDQIQEHSCHASEGPGNRPRRCRGCAALRVADSDYEAICKVPRKVAKSISCGPSTRWSTSICTEEPALSEVGPPDLPNAKVPPDGESMEEGTPGSSVESLDASIQASPPQPKDEEPERSAKELAKCDCCSDEQAPQHTCNHKLELALSMIKGLDYKPIQSPRGSKLPIPVKSNPSGTRPGHIMTDGVSSGFLNRSLKPLYKTPVSYPLEISDLQELWDDLCEDYLPLRVQPMTEDLLKQQKLNSNETGTTQQSVSDSHLAELQEKIQQTETTNKMLQEKLNEMSYELKSVQESSQKQDDTIQNLKETLKSRESETEELYQVIEGQNDTMAKLREMLHQSQLKQLHNSEGTSPAQQQVALLDLQSALFCSQLEIQKLQRAVRQKERQLADARRCVRFVEAAAQEREQQKEASWKHNQELQKALQQLQGELQSKSQQLHTLEAEKYNEIRTQEQHIQHLHYSLSHKEQLLQEFRELLQYRNNSDKTLEANEMLLEKLRQRIQDRDVALERAIDEKFSSLEEKEKELRQLHLAMRERDHDLERLRGILSANEATMQSMESLLRSKGLEVEQLSATCQNLQWLKEEMETKFSRWQKEQESIIQQLQTSLHDRNKEVEDLTATLLCKLGPGQTEIVEELCQRLQQKERMLQDLLSDRNKQAVEYEMEIQGLLQSMSTREQESHAAAEKMVQALMERNSELQALRQYLGGKDFMMSQAPLSNRPAEVTSISPHLGEQTDQGSVHIPSRDDSTSLTAKGDASVPRSSLGEVDTVAGLEKELSNAKEELELMAKKERESRMELSALQSMVAVQEQELQVQAADMESLTRTIQIKEDLIKDLQMQLVDPEDIPAMERLTQEVLLLREKVASVESQGQETSGNRRQQLLLMLEGLVDERSRLNEALQAERQLYSSLVKFHAHPESSERDRTLQVELEGAQVIRNRLEEVLGRSLERLSRLETLAAIGGTAAGDDTEDASTEFTDSIEEEAAHNSHQQLIKVALEKSRAAVETQNVSPAPPTLTGGDGNRGLQEEMLHLRAEIHRHLEEKRKAEGELKELKAQIEEAGFSSVAHIRNTMLSLCLENAELKEQMGEAMSDGWEIEEDKEKGEAMVETVVAKGVLNENSLQAEFRKVQGKLKNARNIISLLKEQLVLSSKEGTSKLNPELLVHLAKEINRMNTELVYSPGKHQCLEEEGVTTRPCPRPQSLDLGAALTVDAHQLDNQPQTHDPGPQSEFSFSGSTKHLRSQLAQCKQRYQDLQEKLLISEATVFAQANQLEKYRVMFTGGSSVKQDSKQVQVDLQDLGYETCGRSENEAEREESTSPECEEHDSLRETVLMEGLCSKQGHLDSTMTSPPGKKPLESQPGKQEELRAYGKSEDISVLRKDIKDLKAQLQNANKVIQNLKSRVRSLSVTSDYSSSLERPRKLKAVGALEGTSPHSVTDEDEGWLSDGTGAFYPPGLQAKKDLESLIQRVSQLEAQLPKTGTEGKLAEELRSASWPGKYDSLIQDQARELSYLRQKIREGRGICYLLTQHSKDTVKSFEDLLRSNDIDYYLGQSFREHLAQGSQLTERLTSKLSTKDHKSEKDQAGLEPLALRLSRELQEKEKVIEVLQAKLDARSLTPCSSHALSDSQRSPSSSSFLSDELEACSDMDIASEYTHYEEKKASPGHSDSIHHSSHSAVLSSKPSATSSSQEVKAEPSSNPVSFPAPQNPPKEASQAHPGVTSVHPASPATLPTNHTEARSSHYLNPPQPLCPPRGTTDLGRILEPGYLGSSGQWDVMRPQKGSISGDLSSGSSMYQLNSKPTGADLLEEHLGEIRNLRQRLEESICINDRLREQLENRLSSTARESGSTSNFYSPGLESTPQLSNENRVLREENHRLQAQLSHVSREHSQETECLREALLTSRSRLQELEMELEHQKVDRQQLLEDLKEKQQEILHFQEERLSLQEKDSRLQRKLALLQQQCEEKQQLFQSLQSELQIYEALYGDSKKTLKAYTWDACHQVPLSSDLSHLVAEIRALRGQLEQSIQVNNCLRLQLEQQLDGGASKAGLSSSSVNQKFPTNTDPGNKQPFFQDSVASPPVRDVGMNSPVLVFPSSSSAAPGPETTTFSRTNELGLDASPVMKNPPKLEGDATDGSFANKHGRHVIGHIDDYSALREQIGEGRLLVKKIASLVRPTCSFSGLEAPGIEPQGCPWLLPLSQVMGSEGIQELRSSATALHHRLEESASLLTMFWRAALPSSPGPVLVDKVGESMKKELLELRTKLSKQESLLQSTSERLKTANQQKESMEQFIFSQLTRTHDVLKKARTNLEKTSYKTASVKPYSCPSKGEIPKGPAMHSSPVTLAFQETCKKRSHQRSLKQQEGWACAPSSQLPVC</sequence>
<dbReference type="GO" id="GO:0005813">
    <property type="term" value="C:centrosome"/>
    <property type="evidence" value="ECO:0007669"/>
    <property type="project" value="TreeGrafter"/>
</dbReference>
<proteinExistence type="predicted"/>
<feature type="coiled-coil region" evidence="1">
    <location>
        <begin position="517"/>
        <end position="586"/>
    </location>
</feature>
<gene>
    <name evidence="4" type="primary">PDE4DIP</name>
</gene>
<evidence type="ECO:0000313" key="4">
    <source>
        <dbReference type="Ensembl" id="ENSBIXP00005039991.1"/>
    </source>
</evidence>
<dbReference type="GO" id="GO:0005794">
    <property type="term" value="C:Golgi apparatus"/>
    <property type="evidence" value="ECO:0007669"/>
    <property type="project" value="TreeGrafter"/>
</dbReference>
<dbReference type="InterPro" id="IPR052593">
    <property type="entry name" value="MT-associated_AKAP9-binding"/>
</dbReference>
<evidence type="ECO:0000256" key="1">
    <source>
        <dbReference type="SAM" id="Coils"/>
    </source>
</evidence>
<feature type="coiled-coil region" evidence="1">
    <location>
        <begin position="403"/>
        <end position="451"/>
    </location>
</feature>
<feature type="region of interest" description="Disordered" evidence="2">
    <location>
        <begin position="209"/>
        <end position="263"/>
    </location>
</feature>
<dbReference type="PROSITE" id="PS51316">
    <property type="entry name" value="ODV"/>
    <property type="match status" value="1"/>
</dbReference>
<dbReference type="InterPro" id="IPR010630">
    <property type="entry name" value="Olduvai_dom"/>
</dbReference>
<dbReference type="GeneID" id="113888168"/>
<dbReference type="PANTHER" id="PTHR46501">
    <property type="entry name" value="MYOMEGALIN"/>
    <property type="match status" value="1"/>
</dbReference>
<protein>
    <submittedName>
        <fullName evidence="4">Phosphodiesterase 4D interacting protein</fullName>
    </submittedName>
</protein>
<dbReference type="RefSeq" id="XP_027391294.1">
    <property type="nucleotide sequence ID" value="XM_027535493.1"/>
</dbReference>
<feature type="compositionally biased region" description="Polar residues" evidence="2">
    <location>
        <begin position="237"/>
        <end position="251"/>
    </location>
</feature>
<dbReference type="Pfam" id="PF06758">
    <property type="entry name" value="Olduvai"/>
    <property type="match status" value="1"/>
</dbReference>
<reference evidence="4 5" key="1">
    <citation type="submission" date="2018-11" db="EMBL/GenBank/DDBJ databases">
        <title>Haplotype-resolved cattle genomes.</title>
        <authorList>
            <person name="Low W.Y."/>
            <person name="Tearle R."/>
            <person name="Bickhart D.M."/>
            <person name="Rosen B.D."/>
            <person name="Koren S."/>
            <person name="Rhie A."/>
            <person name="Hiendleder S."/>
            <person name="Phillippy A.M."/>
            <person name="Smith T.P.L."/>
            <person name="Williams J.L."/>
        </authorList>
    </citation>
    <scope>NUCLEOTIDE SEQUENCE [LARGE SCALE GENOMIC DNA]</scope>
</reference>
<keyword evidence="1" id="KW-0175">Coiled coil</keyword>
<feature type="region of interest" description="Disordered" evidence="2">
    <location>
        <begin position="1796"/>
        <end position="1930"/>
    </location>
</feature>
<feature type="coiled-coil region" evidence="1">
    <location>
        <begin position="2399"/>
        <end position="2426"/>
    </location>
</feature>
<feature type="region of interest" description="Disordered" evidence="2">
    <location>
        <begin position="1443"/>
        <end position="1464"/>
    </location>
</feature>
<evidence type="ECO:0000259" key="3">
    <source>
        <dbReference type="PROSITE" id="PS51316"/>
    </source>
</evidence>
<feature type="region of interest" description="Disordered" evidence="2">
    <location>
        <begin position="1757"/>
        <end position="1778"/>
    </location>
</feature>
<dbReference type="GO" id="GO:0007098">
    <property type="term" value="P:centrosome cycle"/>
    <property type="evidence" value="ECO:0007669"/>
    <property type="project" value="TreeGrafter"/>
</dbReference>
<organism evidence="4 5">
    <name type="scientific">Bos indicus x Bos taurus</name>
    <name type="common">Hybrid cattle</name>
    <dbReference type="NCBI Taxonomy" id="30522"/>
    <lineage>
        <taxon>Eukaryota</taxon>
        <taxon>Metazoa</taxon>
        <taxon>Chordata</taxon>
        <taxon>Craniata</taxon>
        <taxon>Vertebrata</taxon>
        <taxon>Euteleostomi</taxon>
        <taxon>Mammalia</taxon>
        <taxon>Eutheria</taxon>
        <taxon>Laurasiatheria</taxon>
        <taxon>Artiodactyla</taxon>
        <taxon>Ruminantia</taxon>
        <taxon>Pecora</taxon>
        <taxon>Bovidae</taxon>
        <taxon>Bovinae</taxon>
        <taxon>Bos</taxon>
    </lineage>
</organism>
<dbReference type="SMART" id="SM01148">
    <property type="entry name" value="DUF1220"/>
    <property type="match status" value="1"/>
</dbReference>
<feature type="compositionally biased region" description="Basic and acidic residues" evidence="2">
    <location>
        <begin position="1444"/>
        <end position="1455"/>
    </location>
</feature>
<dbReference type="PANTHER" id="PTHR46501:SF2">
    <property type="entry name" value="MYOMEGALIN"/>
    <property type="match status" value="1"/>
</dbReference>
<feature type="region of interest" description="Disordered" evidence="2">
    <location>
        <begin position="1978"/>
        <end position="2000"/>
    </location>
</feature>
<dbReference type="GO" id="GO:0060090">
    <property type="term" value="F:molecular adaptor activity"/>
    <property type="evidence" value="ECO:0007669"/>
    <property type="project" value="TreeGrafter"/>
</dbReference>
<dbReference type="Pfam" id="PF23246">
    <property type="entry name" value="CC_CDK5RAP2"/>
    <property type="match status" value="1"/>
</dbReference>
<dbReference type="CTD" id="9659"/>
<dbReference type="InterPro" id="IPR040947">
    <property type="entry name" value="SMYLE_N"/>
</dbReference>
<feature type="region of interest" description="Disordered" evidence="2">
    <location>
        <begin position="870"/>
        <end position="905"/>
    </location>
</feature>
<feature type="region of interest" description="Disordered" evidence="2">
    <location>
        <begin position="1480"/>
        <end position="1506"/>
    </location>
</feature>
<evidence type="ECO:0000313" key="5">
    <source>
        <dbReference type="Proteomes" id="UP000429181"/>
    </source>
</evidence>
<feature type="domain" description="Olduvai" evidence="3">
    <location>
        <begin position="1714"/>
        <end position="1805"/>
    </location>
</feature>
<feature type="coiled-coil region" evidence="1">
    <location>
        <begin position="1942"/>
        <end position="1972"/>
    </location>
</feature>
<feature type="coiled-coil region" evidence="1">
    <location>
        <begin position="2005"/>
        <end position="2120"/>
    </location>
</feature>